<dbReference type="PANTHER" id="PTHR23235">
    <property type="entry name" value="KRUEPPEL-LIKE TRANSCRIPTION FACTOR"/>
    <property type="match status" value="1"/>
</dbReference>
<evidence type="ECO:0000256" key="2">
    <source>
        <dbReference type="ARBA" id="ARBA00022771"/>
    </source>
</evidence>
<dbReference type="GO" id="GO:0000978">
    <property type="term" value="F:RNA polymerase II cis-regulatory region sequence-specific DNA binding"/>
    <property type="evidence" value="ECO:0007669"/>
    <property type="project" value="TreeGrafter"/>
</dbReference>
<feature type="region of interest" description="Disordered" evidence="5">
    <location>
        <begin position="199"/>
        <end position="223"/>
    </location>
</feature>
<feature type="domain" description="C2H2-type" evidence="6">
    <location>
        <begin position="257"/>
        <end position="286"/>
    </location>
</feature>
<gene>
    <name evidence="7" type="ORF">NA56DRAFT_340010</name>
</gene>
<dbReference type="STRING" id="1745343.A0A2J6QIV2"/>
<protein>
    <recommendedName>
        <fullName evidence="6">C2H2-type domain-containing protein</fullName>
    </recommendedName>
</protein>
<dbReference type="EMBL" id="KZ613468">
    <property type="protein sequence ID" value="PMD26205.1"/>
    <property type="molecule type" value="Genomic_DNA"/>
</dbReference>
<dbReference type="Proteomes" id="UP000235672">
    <property type="component" value="Unassembled WGS sequence"/>
</dbReference>
<evidence type="ECO:0000313" key="7">
    <source>
        <dbReference type="EMBL" id="PMD26205.1"/>
    </source>
</evidence>
<dbReference type="PROSITE" id="PS00028">
    <property type="entry name" value="ZINC_FINGER_C2H2_1"/>
    <property type="match status" value="1"/>
</dbReference>
<dbReference type="Pfam" id="PF00096">
    <property type="entry name" value="zf-C2H2"/>
    <property type="match status" value="1"/>
</dbReference>
<dbReference type="GO" id="GO:0000981">
    <property type="term" value="F:DNA-binding transcription factor activity, RNA polymerase II-specific"/>
    <property type="evidence" value="ECO:0007669"/>
    <property type="project" value="TreeGrafter"/>
</dbReference>
<evidence type="ECO:0000313" key="8">
    <source>
        <dbReference type="Proteomes" id="UP000235672"/>
    </source>
</evidence>
<sequence length="320" mass="35433">MSFYPSSYPADLGHDSTVSIFGDVFNDSGELTYEGSFSREETHSSLTTSTTGNHGEVVASHLNSSQVEMPAAESFVLQSQGISSSFACFPLHAEGELNENENWDDDFDEFSEGVSMTTTTSPFTTQQLGIGQGSLDCTSYENIHDYAMTSLPLHFAATNPPMLTHSTHHVTTPENKTYCWASQSMNQASSPGFPQGLCETQSSTHTAISSNTTASAATQTEDSLQMEDKLPIQFKTPTRNTTRRSRYNFNRQGSGGFPCAIDGCNRSYNRKFELLRHQKTHLGVKEHHCRFTTCMWAAPNGFTRKDHLKQHLRQVHKTSA</sequence>
<evidence type="ECO:0000256" key="5">
    <source>
        <dbReference type="SAM" id="MobiDB-lite"/>
    </source>
</evidence>
<proteinExistence type="predicted"/>
<dbReference type="SMART" id="SM00355">
    <property type="entry name" value="ZnF_C2H2"/>
    <property type="match status" value="2"/>
</dbReference>
<name>A0A2J6QIV2_9HELO</name>
<organism evidence="7 8">
    <name type="scientific">Hyaloscypha hepaticicola</name>
    <dbReference type="NCBI Taxonomy" id="2082293"/>
    <lineage>
        <taxon>Eukaryota</taxon>
        <taxon>Fungi</taxon>
        <taxon>Dikarya</taxon>
        <taxon>Ascomycota</taxon>
        <taxon>Pezizomycotina</taxon>
        <taxon>Leotiomycetes</taxon>
        <taxon>Helotiales</taxon>
        <taxon>Hyaloscyphaceae</taxon>
        <taxon>Hyaloscypha</taxon>
    </lineage>
</organism>
<dbReference type="PROSITE" id="PS50157">
    <property type="entry name" value="ZINC_FINGER_C2H2_2"/>
    <property type="match status" value="1"/>
</dbReference>
<dbReference type="InterPro" id="IPR013087">
    <property type="entry name" value="Znf_C2H2_type"/>
</dbReference>
<accession>A0A2J6QIV2</accession>
<evidence type="ECO:0000256" key="3">
    <source>
        <dbReference type="ARBA" id="ARBA00022833"/>
    </source>
</evidence>
<keyword evidence="1" id="KW-0479">Metal-binding</keyword>
<keyword evidence="8" id="KW-1185">Reference proteome</keyword>
<dbReference type="SUPFAM" id="SSF57667">
    <property type="entry name" value="beta-beta-alpha zinc fingers"/>
    <property type="match status" value="1"/>
</dbReference>
<dbReference type="PANTHER" id="PTHR23235:SF120">
    <property type="entry name" value="KRUPPEL-LIKE FACTOR 15"/>
    <property type="match status" value="1"/>
</dbReference>
<keyword evidence="2 4" id="KW-0863">Zinc-finger</keyword>
<dbReference type="GO" id="GO:0008270">
    <property type="term" value="F:zinc ion binding"/>
    <property type="evidence" value="ECO:0007669"/>
    <property type="project" value="UniProtKB-KW"/>
</dbReference>
<keyword evidence="3" id="KW-0862">Zinc</keyword>
<evidence type="ECO:0000259" key="6">
    <source>
        <dbReference type="PROSITE" id="PS50157"/>
    </source>
</evidence>
<dbReference type="OrthoDB" id="5305647at2759"/>
<evidence type="ECO:0000256" key="1">
    <source>
        <dbReference type="ARBA" id="ARBA00022723"/>
    </source>
</evidence>
<feature type="compositionally biased region" description="Low complexity" evidence="5">
    <location>
        <begin position="202"/>
        <end position="220"/>
    </location>
</feature>
<dbReference type="AlphaFoldDB" id="A0A2J6QIV2"/>
<evidence type="ECO:0000256" key="4">
    <source>
        <dbReference type="PROSITE-ProRule" id="PRU00042"/>
    </source>
</evidence>
<reference evidence="7 8" key="1">
    <citation type="submission" date="2016-05" db="EMBL/GenBank/DDBJ databases">
        <title>A degradative enzymes factory behind the ericoid mycorrhizal symbiosis.</title>
        <authorList>
            <consortium name="DOE Joint Genome Institute"/>
            <person name="Martino E."/>
            <person name="Morin E."/>
            <person name="Grelet G."/>
            <person name="Kuo A."/>
            <person name="Kohler A."/>
            <person name="Daghino S."/>
            <person name="Barry K."/>
            <person name="Choi C."/>
            <person name="Cichocki N."/>
            <person name="Clum A."/>
            <person name="Copeland A."/>
            <person name="Hainaut M."/>
            <person name="Haridas S."/>
            <person name="Labutti K."/>
            <person name="Lindquist E."/>
            <person name="Lipzen A."/>
            <person name="Khouja H.-R."/>
            <person name="Murat C."/>
            <person name="Ohm R."/>
            <person name="Olson A."/>
            <person name="Spatafora J."/>
            <person name="Veneault-Fourrey C."/>
            <person name="Henrissat B."/>
            <person name="Grigoriev I."/>
            <person name="Martin F."/>
            <person name="Perotto S."/>
        </authorList>
    </citation>
    <scope>NUCLEOTIDE SEQUENCE [LARGE SCALE GENOMIC DNA]</scope>
    <source>
        <strain evidence="7 8">UAMH 7357</strain>
    </source>
</reference>
<dbReference type="InterPro" id="IPR036236">
    <property type="entry name" value="Znf_C2H2_sf"/>
</dbReference>
<dbReference type="Gene3D" id="3.30.160.60">
    <property type="entry name" value="Classic Zinc Finger"/>
    <property type="match status" value="2"/>
</dbReference>